<dbReference type="GO" id="GO:0010181">
    <property type="term" value="F:FMN binding"/>
    <property type="evidence" value="ECO:0007669"/>
    <property type="project" value="UniProtKB-UniRule"/>
</dbReference>
<comment type="similarity">
    <text evidence="3 8">Belongs to the flavodoxin family.</text>
</comment>
<dbReference type="Proteomes" id="UP000094463">
    <property type="component" value="Chromosome"/>
</dbReference>
<accession>A0A1D7R018</accession>
<evidence type="ECO:0000259" key="9">
    <source>
        <dbReference type="PROSITE" id="PS50902"/>
    </source>
</evidence>
<evidence type="ECO:0000256" key="5">
    <source>
        <dbReference type="ARBA" id="ARBA00022630"/>
    </source>
</evidence>
<dbReference type="EMBL" id="CP012502">
    <property type="protein sequence ID" value="AOM84598.1"/>
    <property type="molecule type" value="Genomic_DNA"/>
</dbReference>
<name>A0A1D7R018_9BACI</name>
<dbReference type="InterPro" id="IPR008254">
    <property type="entry name" value="Flavodoxin/NO_synth"/>
</dbReference>
<evidence type="ECO:0000256" key="4">
    <source>
        <dbReference type="ARBA" id="ARBA00022448"/>
    </source>
</evidence>
<evidence type="ECO:0000256" key="2">
    <source>
        <dbReference type="ARBA" id="ARBA00003297"/>
    </source>
</evidence>
<dbReference type="InterPro" id="IPR029039">
    <property type="entry name" value="Flavoprotein-like_sf"/>
</dbReference>
<proteinExistence type="inferred from homology"/>
<dbReference type="Gene3D" id="3.40.50.360">
    <property type="match status" value="1"/>
</dbReference>
<dbReference type="Pfam" id="PF00258">
    <property type="entry name" value="Flavodoxin_1"/>
    <property type="match status" value="1"/>
</dbReference>
<dbReference type="GO" id="GO:0016651">
    <property type="term" value="F:oxidoreductase activity, acting on NAD(P)H"/>
    <property type="evidence" value="ECO:0007669"/>
    <property type="project" value="UniProtKB-ARBA"/>
</dbReference>
<feature type="domain" description="Flavodoxin-like" evidence="9">
    <location>
        <begin position="4"/>
        <end position="147"/>
    </location>
</feature>
<dbReference type="STRING" id="632773.BBEV_3283"/>
<dbReference type="PROSITE" id="PS00201">
    <property type="entry name" value="FLAVODOXIN"/>
    <property type="match status" value="1"/>
</dbReference>
<dbReference type="InterPro" id="IPR050619">
    <property type="entry name" value="Flavodoxin"/>
</dbReference>
<dbReference type="PROSITE" id="PS50902">
    <property type="entry name" value="FLAVODOXIN_LIKE"/>
    <property type="match status" value="1"/>
</dbReference>
<dbReference type="RefSeq" id="WP_069366463.1">
    <property type="nucleotide sequence ID" value="NZ_CP012502.1"/>
</dbReference>
<dbReference type="NCBIfam" id="TIGR01753">
    <property type="entry name" value="flav_short"/>
    <property type="match status" value="1"/>
</dbReference>
<protein>
    <recommendedName>
        <fullName evidence="8">Flavodoxin</fullName>
    </recommendedName>
</protein>
<evidence type="ECO:0000256" key="7">
    <source>
        <dbReference type="ARBA" id="ARBA00022982"/>
    </source>
</evidence>
<gene>
    <name evidence="10" type="ORF">BBEV_3283</name>
</gene>
<comment type="cofactor">
    <cofactor evidence="1 8">
        <name>FMN</name>
        <dbReference type="ChEBI" id="CHEBI:58210"/>
    </cofactor>
</comment>
<keyword evidence="5 8" id="KW-0285">Flavoprotein</keyword>
<dbReference type="NCBIfam" id="NF005216">
    <property type="entry name" value="PRK06703.1"/>
    <property type="match status" value="1"/>
</dbReference>
<dbReference type="AlphaFoldDB" id="A0A1D7R018"/>
<keyword evidence="11" id="KW-1185">Reference proteome</keyword>
<dbReference type="KEGG" id="bbev:BBEV_3283"/>
<comment type="function">
    <text evidence="2 8">Low-potential electron donor to a number of redox enzymes.</text>
</comment>
<dbReference type="GO" id="GO:0009055">
    <property type="term" value="F:electron transfer activity"/>
    <property type="evidence" value="ECO:0007669"/>
    <property type="project" value="UniProtKB-UniRule"/>
</dbReference>
<sequence length="147" mass="15926">MKEVALVYATMSGNTEFAADFIEEGLLKKGVSVKKTDVLDADSDDILSYENIAIGVYTWGDGDVPDDALDFYEDMEETDLSGKQFLLFGTGDTAYADFCGAVDRFEEMINEQGGTVVIAPLKIEESPEGQEITDTVNHGAAFGDKIS</sequence>
<evidence type="ECO:0000313" key="10">
    <source>
        <dbReference type="EMBL" id="AOM84598.1"/>
    </source>
</evidence>
<evidence type="ECO:0000256" key="3">
    <source>
        <dbReference type="ARBA" id="ARBA00005267"/>
    </source>
</evidence>
<keyword evidence="7 8" id="KW-0249">Electron transport</keyword>
<organism evidence="10 11">
    <name type="scientific">Salisediminibacterium beveridgei</name>
    <dbReference type="NCBI Taxonomy" id="632773"/>
    <lineage>
        <taxon>Bacteria</taxon>
        <taxon>Bacillati</taxon>
        <taxon>Bacillota</taxon>
        <taxon>Bacilli</taxon>
        <taxon>Bacillales</taxon>
        <taxon>Bacillaceae</taxon>
        <taxon>Salisediminibacterium</taxon>
    </lineage>
</organism>
<dbReference type="InterPro" id="IPR010087">
    <property type="entry name" value="Flav_short"/>
</dbReference>
<dbReference type="SUPFAM" id="SSF52218">
    <property type="entry name" value="Flavoproteins"/>
    <property type="match status" value="1"/>
</dbReference>
<dbReference type="InterPro" id="IPR001226">
    <property type="entry name" value="Flavodoxin_CS"/>
</dbReference>
<reference evidence="10 11" key="1">
    <citation type="submission" date="2015-08" db="EMBL/GenBank/DDBJ databases">
        <title>The complete genome sequence of Bacillus beveridgei MLTeJB.</title>
        <authorList>
            <person name="Hanson T.E."/>
            <person name="Mesa C."/>
            <person name="Basesman S.M."/>
            <person name="Oremland R.S."/>
        </authorList>
    </citation>
    <scope>NUCLEOTIDE SEQUENCE [LARGE SCALE GENOMIC DNA]</scope>
    <source>
        <strain evidence="10 11">MLTeJB</strain>
    </source>
</reference>
<dbReference type="PANTHER" id="PTHR42809:SF1">
    <property type="entry name" value="FLAVODOXIN 1"/>
    <property type="match status" value="1"/>
</dbReference>
<dbReference type="PANTHER" id="PTHR42809">
    <property type="entry name" value="FLAVODOXIN 2"/>
    <property type="match status" value="1"/>
</dbReference>
<keyword evidence="4 8" id="KW-0813">Transport</keyword>
<evidence type="ECO:0000256" key="8">
    <source>
        <dbReference type="RuleBase" id="RU367037"/>
    </source>
</evidence>
<evidence type="ECO:0000256" key="1">
    <source>
        <dbReference type="ARBA" id="ARBA00001917"/>
    </source>
</evidence>
<dbReference type="OrthoDB" id="9790745at2"/>
<evidence type="ECO:0000256" key="6">
    <source>
        <dbReference type="ARBA" id="ARBA00022643"/>
    </source>
</evidence>
<evidence type="ECO:0000313" key="11">
    <source>
        <dbReference type="Proteomes" id="UP000094463"/>
    </source>
</evidence>
<keyword evidence="6 8" id="KW-0288">FMN</keyword>